<dbReference type="InterPro" id="IPR000515">
    <property type="entry name" value="MetI-like"/>
</dbReference>
<dbReference type="GO" id="GO:0005886">
    <property type="term" value="C:plasma membrane"/>
    <property type="evidence" value="ECO:0007669"/>
    <property type="project" value="UniProtKB-SubCell"/>
</dbReference>
<comment type="similarity">
    <text evidence="7">Belongs to the binding-protein-dependent transport system permease family.</text>
</comment>
<keyword evidence="2 7" id="KW-0813">Transport</keyword>
<evidence type="ECO:0000313" key="11">
    <source>
        <dbReference type="Proteomes" id="UP000270471"/>
    </source>
</evidence>
<dbReference type="CDD" id="cd06261">
    <property type="entry name" value="TM_PBP2"/>
    <property type="match status" value="1"/>
</dbReference>
<keyword evidence="6 7" id="KW-0472">Membrane</keyword>
<feature type="transmembrane region" description="Helical" evidence="7">
    <location>
        <begin position="260"/>
        <end position="281"/>
    </location>
</feature>
<name>A0A3M0I3V9_9ACTN</name>
<evidence type="ECO:0000256" key="4">
    <source>
        <dbReference type="ARBA" id="ARBA00022692"/>
    </source>
</evidence>
<proteinExistence type="inferred from homology"/>
<dbReference type="OrthoDB" id="3521657at2"/>
<evidence type="ECO:0000256" key="7">
    <source>
        <dbReference type="RuleBase" id="RU363032"/>
    </source>
</evidence>
<evidence type="ECO:0000256" key="5">
    <source>
        <dbReference type="ARBA" id="ARBA00022989"/>
    </source>
</evidence>
<comment type="subcellular location">
    <subcellularLocation>
        <location evidence="1 7">Cell membrane</location>
        <topology evidence="1 7">Multi-pass membrane protein</topology>
    </subcellularLocation>
</comment>
<dbReference type="PANTHER" id="PTHR43744">
    <property type="entry name" value="ABC TRANSPORTER PERMEASE PROTEIN MG189-RELATED-RELATED"/>
    <property type="match status" value="1"/>
</dbReference>
<evidence type="ECO:0000259" key="9">
    <source>
        <dbReference type="PROSITE" id="PS50928"/>
    </source>
</evidence>
<dbReference type="Gene3D" id="1.10.3720.10">
    <property type="entry name" value="MetI-like"/>
    <property type="match status" value="1"/>
</dbReference>
<feature type="domain" description="ABC transmembrane type-1" evidence="9">
    <location>
        <begin position="90"/>
        <end position="281"/>
    </location>
</feature>
<dbReference type="GO" id="GO:0055085">
    <property type="term" value="P:transmembrane transport"/>
    <property type="evidence" value="ECO:0007669"/>
    <property type="project" value="InterPro"/>
</dbReference>
<keyword evidence="5 7" id="KW-1133">Transmembrane helix</keyword>
<keyword evidence="3" id="KW-1003">Cell membrane</keyword>
<feature type="region of interest" description="Disordered" evidence="8">
    <location>
        <begin position="1"/>
        <end position="23"/>
    </location>
</feature>
<evidence type="ECO:0000256" key="3">
    <source>
        <dbReference type="ARBA" id="ARBA00022475"/>
    </source>
</evidence>
<evidence type="ECO:0000256" key="6">
    <source>
        <dbReference type="ARBA" id="ARBA00023136"/>
    </source>
</evidence>
<dbReference type="PANTHER" id="PTHR43744:SF8">
    <property type="entry name" value="SN-GLYCEROL-3-PHOSPHATE TRANSPORT SYSTEM PERMEASE PROTEIN UGPE"/>
    <property type="match status" value="1"/>
</dbReference>
<dbReference type="Proteomes" id="UP000270471">
    <property type="component" value="Unassembled WGS sequence"/>
</dbReference>
<feature type="transmembrane region" description="Helical" evidence="7">
    <location>
        <begin position="215"/>
        <end position="237"/>
    </location>
</feature>
<dbReference type="Pfam" id="PF00528">
    <property type="entry name" value="BPD_transp_1"/>
    <property type="match status" value="1"/>
</dbReference>
<dbReference type="InterPro" id="IPR035906">
    <property type="entry name" value="MetI-like_sf"/>
</dbReference>
<evidence type="ECO:0000256" key="2">
    <source>
        <dbReference type="ARBA" id="ARBA00022448"/>
    </source>
</evidence>
<dbReference type="AlphaFoldDB" id="A0A3M0I3V9"/>
<evidence type="ECO:0000256" key="1">
    <source>
        <dbReference type="ARBA" id="ARBA00004651"/>
    </source>
</evidence>
<organism evidence="10 11">
    <name type="scientific">Streptomyces shenzhenensis</name>
    <dbReference type="NCBI Taxonomy" id="943815"/>
    <lineage>
        <taxon>Bacteria</taxon>
        <taxon>Bacillati</taxon>
        <taxon>Actinomycetota</taxon>
        <taxon>Actinomycetes</taxon>
        <taxon>Kitasatosporales</taxon>
        <taxon>Streptomycetaceae</taxon>
        <taxon>Streptomyces</taxon>
    </lineage>
</organism>
<feature type="transmembrane region" description="Helical" evidence="7">
    <location>
        <begin position="29"/>
        <end position="54"/>
    </location>
</feature>
<dbReference type="EMBL" id="PENI01000014">
    <property type="protein sequence ID" value="RMB83897.1"/>
    <property type="molecule type" value="Genomic_DNA"/>
</dbReference>
<feature type="transmembrane region" description="Helical" evidence="7">
    <location>
        <begin position="158"/>
        <end position="177"/>
    </location>
</feature>
<reference evidence="10 11" key="1">
    <citation type="submission" date="2017-11" db="EMBL/GenBank/DDBJ databases">
        <title>Draft genome of actinobacteria isolated from guarana (Paullinia cupana (Mart.) Ducke.</title>
        <authorList>
            <person name="Siqueira K.A."/>
            <person name="Liotti R.G."/>
            <person name="Mendes T.A.O."/>
            <person name="Soares M.A."/>
        </authorList>
    </citation>
    <scope>NUCLEOTIDE SEQUENCE [LARGE SCALE GENOMIC DNA]</scope>
    <source>
        <strain evidence="10 11">193</strain>
    </source>
</reference>
<dbReference type="SUPFAM" id="SSF161098">
    <property type="entry name" value="MetI-like"/>
    <property type="match status" value="1"/>
</dbReference>
<feature type="transmembrane region" description="Helical" evidence="7">
    <location>
        <begin position="94"/>
        <end position="115"/>
    </location>
</feature>
<protein>
    <submittedName>
        <fullName evidence="10">Sugar ABC transporter permease</fullName>
    </submittedName>
</protein>
<comment type="caution">
    <text evidence="10">The sequence shown here is derived from an EMBL/GenBank/DDBJ whole genome shotgun (WGS) entry which is preliminary data.</text>
</comment>
<keyword evidence="11" id="KW-1185">Reference proteome</keyword>
<sequence length="296" mass="32119">MSPVQQAPAPQRTAGAPHERGRRRAGRGAGILTHLILIGFCLFSLVPFVNVLLISVAPQGQLAVGIRWPSDIDFGNFPRAWDAANFSVLMLNSAIVTLFVVTIGTLVSLLAGYALGTMRFPGRGMVFVLFLIGLLMPFEATIVPLYYDLREVGLANTYAGLILPEAALFLSFGAFWMRAHFLATERALLEAARIDGANTWTILWRVLVPNARGPITTMMVLFFIWSWNEFLLALVLAQDPAVQTVPAGLGLFIGQYTTDYSGLSAAAIIMTVPALLVFVVLQRHFIRGVTSGGVKG</sequence>
<gene>
    <name evidence="10" type="ORF">CTZ28_22500</name>
</gene>
<evidence type="ECO:0000313" key="10">
    <source>
        <dbReference type="EMBL" id="RMB83897.1"/>
    </source>
</evidence>
<dbReference type="PROSITE" id="PS50928">
    <property type="entry name" value="ABC_TM1"/>
    <property type="match status" value="1"/>
</dbReference>
<keyword evidence="4 7" id="KW-0812">Transmembrane</keyword>
<accession>A0A3M0I3V9</accession>
<feature type="transmembrane region" description="Helical" evidence="7">
    <location>
        <begin position="127"/>
        <end position="146"/>
    </location>
</feature>
<evidence type="ECO:0000256" key="8">
    <source>
        <dbReference type="SAM" id="MobiDB-lite"/>
    </source>
</evidence>